<evidence type="ECO:0000256" key="10">
    <source>
        <dbReference type="SAM" id="Phobius"/>
    </source>
</evidence>
<evidence type="ECO:0000256" key="9">
    <source>
        <dbReference type="SAM" id="MobiDB-lite"/>
    </source>
</evidence>
<feature type="transmembrane region" description="Helical" evidence="10">
    <location>
        <begin position="452"/>
        <end position="471"/>
    </location>
</feature>
<evidence type="ECO:0000256" key="2">
    <source>
        <dbReference type="ARBA" id="ARBA00008685"/>
    </source>
</evidence>
<dbReference type="Proteomes" id="UP001652621">
    <property type="component" value="Unplaced"/>
</dbReference>
<dbReference type="GO" id="GO:0015276">
    <property type="term" value="F:ligand-gated monoatomic ion channel activity"/>
    <property type="evidence" value="ECO:0007669"/>
    <property type="project" value="InterPro"/>
</dbReference>
<dbReference type="OrthoDB" id="6500454at2759"/>
<evidence type="ECO:0000256" key="7">
    <source>
        <dbReference type="ARBA" id="ARBA00023170"/>
    </source>
</evidence>
<evidence type="ECO:0000256" key="4">
    <source>
        <dbReference type="ARBA" id="ARBA00022692"/>
    </source>
</evidence>
<feature type="region of interest" description="Disordered" evidence="9">
    <location>
        <begin position="906"/>
        <end position="931"/>
    </location>
</feature>
<evidence type="ECO:0000256" key="11">
    <source>
        <dbReference type="SAM" id="SignalP"/>
    </source>
</evidence>
<dbReference type="RefSeq" id="XP_005178446.2">
    <property type="nucleotide sequence ID" value="XM_005178389.3"/>
</dbReference>
<keyword evidence="6 10" id="KW-0472">Membrane</keyword>
<dbReference type="Gene3D" id="3.40.190.10">
    <property type="entry name" value="Periplasmic binding protein-like II"/>
    <property type="match status" value="1"/>
</dbReference>
<dbReference type="PANTHER" id="PTHR42643:SF24">
    <property type="entry name" value="IONOTROPIC RECEPTOR 60A"/>
    <property type="match status" value="1"/>
</dbReference>
<dbReference type="GO" id="GO:0005886">
    <property type="term" value="C:plasma membrane"/>
    <property type="evidence" value="ECO:0007669"/>
    <property type="project" value="UniProtKB-SubCell"/>
</dbReference>
<dbReference type="InterPro" id="IPR052192">
    <property type="entry name" value="Insect_Ionotropic_Sensory_Rcpt"/>
</dbReference>
<evidence type="ECO:0000313" key="14">
    <source>
        <dbReference type="RefSeq" id="XP_005178446.2"/>
    </source>
</evidence>
<gene>
    <name evidence="14" type="primary">LOC101899573</name>
</gene>
<feature type="domain" description="Ionotropic glutamate receptor C-terminal" evidence="12">
    <location>
        <begin position="413"/>
        <end position="695"/>
    </location>
</feature>
<dbReference type="AlphaFoldDB" id="A0A9J7HYU5"/>
<evidence type="ECO:0000256" key="6">
    <source>
        <dbReference type="ARBA" id="ARBA00023136"/>
    </source>
</evidence>
<dbReference type="KEGG" id="mde:101899573"/>
<feature type="chain" id="PRO_5039925289" evidence="11">
    <location>
        <begin position="23"/>
        <end position="931"/>
    </location>
</feature>
<evidence type="ECO:0000259" key="12">
    <source>
        <dbReference type="Pfam" id="PF00060"/>
    </source>
</evidence>
<evidence type="ECO:0000256" key="1">
    <source>
        <dbReference type="ARBA" id="ARBA00004651"/>
    </source>
</evidence>
<keyword evidence="11" id="KW-0732">Signal</keyword>
<feature type="compositionally biased region" description="Basic and acidic residues" evidence="9">
    <location>
        <begin position="915"/>
        <end position="931"/>
    </location>
</feature>
<evidence type="ECO:0000313" key="13">
    <source>
        <dbReference type="Proteomes" id="UP001652621"/>
    </source>
</evidence>
<name>A0A9J7HYU5_MUSDO</name>
<feature type="transmembrane region" description="Helical" evidence="10">
    <location>
        <begin position="688"/>
        <end position="711"/>
    </location>
</feature>
<sequence>MCKILKTTNLILIIILINGARSLNQSELLQTEDESPVNCMSEKIIKRYQFNTDIYQSCESREAQALHNRKPRRVEPIFRGKPKPRRDVLATKFHLNLDNRQTASLVSLVNKIATEYLSKCPPIIYYDSFVEKSESLLLELLFKTFPFTYYHGEINSRYVAHNRRLKNSIDSNCQSYILFLSDPLMTRSIIGPQTENRVLVISRSTQWKLKDFLSSEKSSNIVNLLVVGESLTADPNKERPYVLYTHKLYADGLGSNKPVVLTSWLRGGLTRPHINLYPKKFQNGFAGHRFQVMAVNQPPYIYRIKTLDFTGVTQVHWDGIEYRLLQMMGQKLNFSIDILDNPNTGRNERPWELLEYNVAQRLVDVGMGGMYVSNDKLESVDFSVGHSKDCAAFITLASKALPKYRAIMGPFQWPVWVALICIYLGAIFPIVFTDRLTLSHLLGNWGEIENMFWYVFGMFTNSLTFSGKYSWANTQKVSTRILIGSYWIFTIIITACYTGSIIAFVTLPAFPDTVDSVMDLLGLFFRVGTIDNGGWEYWFQNSSHEPTFRLFQKMEYVSSVEEGIGNVTQSFFWNYAFLGSRAQLEYLVQANFSNENMSRRSALHLSEECFALFYIGYMFPKNSVYKQKLNSLILLAQQAGLINKIESEVKWAMQRSSAGKLLQASSSSPLRETIQEERQLTTADTEGMFLLMGIGYAIGAIALVSEIVGGITNKCRQIIKRSRQSISSGWSSRRESVVVLPGNEAKKKMHHKTREKKGFGWRQLNLTRTTLKELYGDNHGEVQQEHKIKSSHKSQWGGYHNMDTENNSDDAASLKSTVNEFILNERPSKHNKHGDIIEQVVDRFLKEELENTLKTFDQTLATYQEDEEENEERLSAVTHPEDAEEIFGSFVSSFLDENAKVLDNLQLFKDPNSGSEHEAPQEQEREENTQK</sequence>
<evidence type="ECO:0000256" key="3">
    <source>
        <dbReference type="ARBA" id="ARBA00022475"/>
    </source>
</evidence>
<dbReference type="GeneID" id="101899573"/>
<comment type="subcellular location">
    <subcellularLocation>
        <location evidence="1">Cell membrane</location>
        <topology evidence="1">Multi-pass membrane protein</topology>
    </subcellularLocation>
</comment>
<keyword evidence="13" id="KW-1185">Reference proteome</keyword>
<feature type="transmembrane region" description="Helical" evidence="10">
    <location>
        <begin position="483"/>
        <end position="510"/>
    </location>
</feature>
<dbReference type="Gene3D" id="1.10.287.70">
    <property type="match status" value="1"/>
</dbReference>
<evidence type="ECO:0000256" key="5">
    <source>
        <dbReference type="ARBA" id="ARBA00022989"/>
    </source>
</evidence>
<comment type="similarity">
    <text evidence="2">Belongs to the glutamate-gated ion channel (TC 1.A.10.1) family.</text>
</comment>
<dbReference type="PANTHER" id="PTHR42643">
    <property type="entry name" value="IONOTROPIC RECEPTOR 20A-RELATED"/>
    <property type="match status" value="1"/>
</dbReference>
<organism evidence="13 14">
    <name type="scientific">Musca domestica</name>
    <name type="common">House fly</name>
    <dbReference type="NCBI Taxonomy" id="7370"/>
    <lineage>
        <taxon>Eukaryota</taxon>
        <taxon>Metazoa</taxon>
        <taxon>Ecdysozoa</taxon>
        <taxon>Arthropoda</taxon>
        <taxon>Hexapoda</taxon>
        <taxon>Insecta</taxon>
        <taxon>Pterygota</taxon>
        <taxon>Neoptera</taxon>
        <taxon>Endopterygota</taxon>
        <taxon>Diptera</taxon>
        <taxon>Brachycera</taxon>
        <taxon>Muscomorpha</taxon>
        <taxon>Muscoidea</taxon>
        <taxon>Muscidae</taxon>
        <taxon>Musca</taxon>
    </lineage>
</organism>
<keyword evidence="5 10" id="KW-1133">Transmembrane helix</keyword>
<dbReference type="GO" id="GO:0050907">
    <property type="term" value="P:detection of chemical stimulus involved in sensory perception"/>
    <property type="evidence" value="ECO:0007669"/>
    <property type="project" value="UniProtKB-ARBA"/>
</dbReference>
<keyword evidence="4 10" id="KW-0812">Transmembrane</keyword>
<evidence type="ECO:0000256" key="8">
    <source>
        <dbReference type="ARBA" id="ARBA00023180"/>
    </source>
</evidence>
<accession>A0A9J7HYU5</accession>
<dbReference type="CTD" id="33157"/>
<dbReference type="SUPFAM" id="SSF53850">
    <property type="entry name" value="Periplasmic binding protein-like II"/>
    <property type="match status" value="1"/>
</dbReference>
<feature type="transmembrane region" description="Helical" evidence="10">
    <location>
        <begin position="413"/>
        <end position="432"/>
    </location>
</feature>
<keyword evidence="3" id="KW-1003">Cell membrane</keyword>
<protein>
    <submittedName>
        <fullName evidence="14">Ionotropic receptor 21a</fullName>
    </submittedName>
</protein>
<keyword evidence="8" id="KW-0325">Glycoprotein</keyword>
<dbReference type="InterPro" id="IPR001320">
    <property type="entry name" value="Iontro_rcpt_C"/>
</dbReference>
<proteinExistence type="inferred from homology"/>
<feature type="signal peptide" evidence="11">
    <location>
        <begin position="1"/>
        <end position="22"/>
    </location>
</feature>
<dbReference type="VEuPathDB" id="VectorBase:MDOMA2_005717"/>
<reference evidence="14" key="1">
    <citation type="submission" date="2025-08" db="UniProtKB">
        <authorList>
            <consortium name="RefSeq"/>
        </authorList>
    </citation>
    <scope>IDENTIFICATION</scope>
    <source>
        <strain evidence="14">Aabys</strain>
        <tissue evidence="14">Whole body</tissue>
    </source>
</reference>
<keyword evidence="7 14" id="KW-0675">Receptor</keyword>
<dbReference type="Pfam" id="PF00060">
    <property type="entry name" value="Lig_chan"/>
    <property type="match status" value="1"/>
</dbReference>